<gene>
    <name evidence="1" type="ORF">CYLTODRAFT_438299</name>
</gene>
<evidence type="ECO:0000313" key="2">
    <source>
        <dbReference type="Proteomes" id="UP000054007"/>
    </source>
</evidence>
<dbReference type="SUPFAM" id="SSF69118">
    <property type="entry name" value="AhpD-like"/>
    <property type="match status" value="1"/>
</dbReference>
<protein>
    <recommendedName>
        <fullName evidence="3">Carboxymuconolactone decarboxylase-like domain-containing protein</fullName>
    </recommendedName>
</protein>
<dbReference type="AlphaFoldDB" id="A0A0D7B0Z8"/>
<dbReference type="InterPro" id="IPR052999">
    <property type="entry name" value="PTS1_Protein"/>
</dbReference>
<sequence>MSSVATTSLLSRLSSLYPKRSDGLVNPWSMITCVALAASNCPEAIPNVYRFATSELPKDDDATQMALTRKIRDGIFKAGLTCGYAKAINALVELHNVVPERFRETAPIRNINTSMSELYDKGQNFFDTTYGDTTKPVQTLLREIYPDMELFSTAIGYGLVYSEPTAHTPAETSYCLVAGFIASDVPRQIGWHIAGALRNGATLSEVKAVREIAIIVAKEAGVISKHSVPEVQE</sequence>
<dbReference type="Gene3D" id="1.20.1290.10">
    <property type="entry name" value="AhpD-like"/>
    <property type="match status" value="1"/>
</dbReference>
<dbReference type="PANTHER" id="PTHR28180">
    <property type="entry name" value="CONSERVED MITOCHONDRIAL PROTEIN-RELATED"/>
    <property type="match status" value="1"/>
</dbReference>
<accession>A0A0D7B0Z8</accession>
<name>A0A0D7B0Z8_9AGAR</name>
<evidence type="ECO:0000313" key="1">
    <source>
        <dbReference type="EMBL" id="KIY64167.1"/>
    </source>
</evidence>
<proteinExistence type="predicted"/>
<keyword evidence="2" id="KW-1185">Reference proteome</keyword>
<evidence type="ECO:0008006" key="3">
    <source>
        <dbReference type="Google" id="ProtNLM"/>
    </source>
</evidence>
<dbReference type="Proteomes" id="UP000054007">
    <property type="component" value="Unassembled WGS sequence"/>
</dbReference>
<dbReference type="EMBL" id="KN880650">
    <property type="protein sequence ID" value="KIY64167.1"/>
    <property type="molecule type" value="Genomic_DNA"/>
</dbReference>
<organism evidence="1 2">
    <name type="scientific">Cylindrobasidium torrendii FP15055 ss-10</name>
    <dbReference type="NCBI Taxonomy" id="1314674"/>
    <lineage>
        <taxon>Eukaryota</taxon>
        <taxon>Fungi</taxon>
        <taxon>Dikarya</taxon>
        <taxon>Basidiomycota</taxon>
        <taxon>Agaricomycotina</taxon>
        <taxon>Agaricomycetes</taxon>
        <taxon>Agaricomycetidae</taxon>
        <taxon>Agaricales</taxon>
        <taxon>Marasmiineae</taxon>
        <taxon>Physalacriaceae</taxon>
        <taxon>Cylindrobasidium</taxon>
    </lineage>
</organism>
<dbReference type="STRING" id="1314674.A0A0D7B0Z8"/>
<dbReference type="InterPro" id="IPR029032">
    <property type="entry name" value="AhpD-like"/>
</dbReference>
<dbReference type="OrthoDB" id="5537330at2759"/>
<reference evidence="1 2" key="1">
    <citation type="journal article" date="2015" name="Fungal Genet. Biol.">
        <title>Evolution of novel wood decay mechanisms in Agaricales revealed by the genome sequences of Fistulina hepatica and Cylindrobasidium torrendii.</title>
        <authorList>
            <person name="Floudas D."/>
            <person name="Held B.W."/>
            <person name="Riley R."/>
            <person name="Nagy L.G."/>
            <person name="Koehler G."/>
            <person name="Ransdell A.S."/>
            <person name="Younus H."/>
            <person name="Chow J."/>
            <person name="Chiniquy J."/>
            <person name="Lipzen A."/>
            <person name="Tritt A."/>
            <person name="Sun H."/>
            <person name="Haridas S."/>
            <person name="LaButti K."/>
            <person name="Ohm R.A."/>
            <person name="Kues U."/>
            <person name="Blanchette R.A."/>
            <person name="Grigoriev I.V."/>
            <person name="Minto R.E."/>
            <person name="Hibbett D.S."/>
        </authorList>
    </citation>
    <scope>NUCLEOTIDE SEQUENCE [LARGE SCALE GENOMIC DNA]</scope>
    <source>
        <strain evidence="1 2">FP15055 ss-10</strain>
    </source>
</reference>